<dbReference type="AlphaFoldDB" id="A0A137NXH9"/>
<dbReference type="Proteomes" id="UP000070444">
    <property type="component" value="Unassembled WGS sequence"/>
</dbReference>
<proteinExistence type="predicted"/>
<evidence type="ECO:0000313" key="3">
    <source>
        <dbReference type="Proteomes" id="UP000070444"/>
    </source>
</evidence>
<keyword evidence="3" id="KW-1185">Reference proteome</keyword>
<keyword evidence="1" id="KW-0732">Signal</keyword>
<protein>
    <recommendedName>
        <fullName evidence="4">Secreted protein</fullName>
    </recommendedName>
</protein>
<evidence type="ECO:0008006" key="4">
    <source>
        <dbReference type="Google" id="ProtNLM"/>
    </source>
</evidence>
<sequence>MQVTTLVIALLAGVSEARSHHYRLMAADPPSGATCYRGNQKQYPVSGNDTPPCWFAESDNSYSCYEYEPSTGKCPNFPNPISKPGKPVDNKTCYRGNQKQYPVSGKDTPPCWYRESDGSNSCYEYEPTTGKCPNFPNPISKPTFHLRASSHRKHGSSRNHLRAPSYKKHGSKIYHHYSLKAANPPSGATCFKGNQKKFPVSGKEAPPCWFAESDSSFSCYEYEPSTGQCPKFPNPVSKPSYRLRAQQAVDSDTCFAGNMRDKPIQDPKRELCWYKQGDGVNACFAKIDGRCPF</sequence>
<reference evidence="2 3" key="1">
    <citation type="journal article" date="2015" name="Genome Biol. Evol.">
        <title>Phylogenomic analyses indicate that early fungi evolved digesting cell walls of algal ancestors of land plants.</title>
        <authorList>
            <person name="Chang Y."/>
            <person name="Wang S."/>
            <person name="Sekimoto S."/>
            <person name="Aerts A.L."/>
            <person name="Choi C."/>
            <person name="Clum A."/>
            <person name="LaButti K.M."/>
            <person name="Lindquist E.A."/>
            <person name="Yee Ngan C."/>
            <person name="Ohm R.A."/>
            <person name="Salamov A.A."/>
            <person name="Grigoriev I.V."/>
            <person name="Spatafora J.W."/>
            <person name="Berbee M.L."/>
        </authorList>
    </citation>
    <scope>NUCLEOTIDE SEQUENCE [LARGE SCALE GENOMIC DNA]</scope>
    <source>
        <strain evidence="2 3">NRRL 28638</strain>
    </source>
</reference>
<accession>A0A137NXH9</accession>
<organism evidence="2 3">
    <name type="scientific">Conidiobolus coronatus (strain ATCC 28846 / CBS 209.66 / NRRL 28638)</name>
    <name type="common">Delacroixia coronata</name>
    <dbReference type="NCBI Taxonomy" id="796925"/>
    <lineage>
        <taxon>Eukaryota</taxon>
        <taxon>Fungi</taxon>
        <taxon>Fungi incertae sedis</taxon>
        <taxon>Zoopagomycota</taxon>
        <taxon>Entomophthoromycotina</taxon>
        <taxon>Entomophthoromycetes</taxon>
        <taxon>Entomophthorales</taxon>
        <taxon>Ancylistaceae</taxon>
        <taxon>Conidiobolus</taxon>
    </lineage>
</organism>
<gene>
    <name evidence="2" type="ORF">CONCODRAFT_10457</name>
</gene>
<dbReference type="EMBL" id="KQ964634">
    <property type="protein sequence ID" value="KXN67485.1"/>
    <property type="molecule type" value="Genomic_DNA"/>
</dbReference>
<evidence type="ECO:0000256" key="1">
    <source>
        <dbReference type="SAM" id="SignalP"/>
    </source>
</evidence>
<feature type="signal peptide" evidence="1">
    <location>
        <begin position="1"/>
        <end position="17"/>
    </location>
</feature>
<evidence type="ECO:0000313" key="2">
    <source>
        <dbReference type="EMBL" id="KXN67485.1"/>
    </source>
</evidence>
<name>A0A137NXH9_CONC2</name>
<feature type="chain" id="PRO_5007294161" description="Secreted protein" evidence="1">
    <location>
        <begin position="18"/>
        <end position="293"/>
    </location>
</feature>